<dbReference type="Proteomes" id="UP000287394">
    <property type="component" value="Chromosome"/>
</dbReference>
<sequence length="191" mass="21507">MASKPLLELRLHLTNGNTHTFTQDDPEQAHELLHHVSLNVFTQPTVIVYGRERVAAYPGNKITGITIRIDPIPDYLLQLNPNATHIREITEADYRAKLRDAPKCVQAQPFLMLNEVEMCCGHRFWLEVDIVTAVGSAQERKILYNAFSWPSAVCQNLDGSVTIWNRAQMVSCSFAPKPDVPMGAWPAELVE</sequence>
<proteinExistence type="predicted"/>
<protein>
    <submittedName>
        <fullName evidence="1">Uncharacterized protein</fullName>
    </submittedName>
</protein>
<accession>A0A402CTR2</accession>
<dbReference type="EMBL" id="AP025739">
    <property type="protein sequence ID" value="BDI30638.1"/>
    <property type="molecule type" value="Genomic_DNA"/>
</dbReference>
<organism evidence="1 2">
    <name type="scientific">Capsulimonas corticalis</name>
    <dbReference type="NCBI Taxonomy" id="2219043"/>
    <lineage>
        <taxon>Bacteria</taxon>
        <taxon>Bacillati</taxon>
        <taxon>Armatimonadota</taxon>
        <taxon>Armatimonadia</taxon>
        <taxon>Capsulimonadales</taxon>
        <taxon>Capsulimonadaceae</taxon>
        <taxon>Capsulimonas</taxon>
    </lineage>
</organism>
<evidence type="ECO:0000313" key="1">
    <source>
        <dbReference type="EMBL" id="BDI30638.1"/>
    </source>
</evidence>
<name>A0A402CTR2_9BACT</name>
<dbReference type="AlphaFoldDB" id="A0A402CTR2"/>
<keyword evidence="2" id="KW-1185">Reference proteome</keyword>
<evidence type="ECO:0000313" key="2">
    <source>
        <dbReference type="Proteomes" id="UP000287394"/>
    </source>
</evidence>
<reference evidence="1 2" key="1">
    <citation type="journal article" date="2019" name="Int. J. Syst. Evol. Microbiol.">
        <title>Capsulimonas corticalis gen. nov., sp. nov., an aerobic capsulated bacterium, of a novel bacterial order, Capsulimonadales ord. nov., of the class Armatimonadia of the phylum Armatimonadetes.</title>
        <authorList>
            <person name="Li J."/>
            <person name="Kudo C."/>
            <person name="Tonouchi A."/>
        </authorList>
    </citation>
    <scope>NUCLEOTIDE SEQUENCE [LARGE SCALE GENOMIC DNA]</scope>
    <source>
        <strain evidence="1 2">AX-7</strain>
    </source>
</reference>
<dbReference type="KEGG" id="ccot:CCAX7_26890"/>
<dbReference type="RefSeq" id="WP_125205906.1">
    <property type="nucleotide sequence ID" value="NZ_AP025739.1"/>
</dbReference>
<gene>
    <name evidence="1" type="ORF">CCAX7_26890</name>
</gene>